<name>A0ABT2NIP2_9RHOB</name>
<evidence type="ECO:0000256" key="1">
    <source>
        <dbReference type="SAM" id="MobiDB-lite"/>
    </source>
</evidence>
<keyword evidence="4" id="KW-1185">Reference proteome</keyword>
<comment type="caution">
    <text evidence="3">The sequence shown here is derived from an EMBL/GenBank/DDBJ whole genome shotgun (WGS) entry which is preliminary data.</text>
</comment>
<evidence type="ECO:0000259" key="2">
    <source>
        <dbReference type="Pfam" id="PF20057"/>
    </source>
</evidence>
<dbReference type="RefSeq" id="WP_261494217.1">
    <property type="nucleotide sequence ID" value="NZ_JAOCQF010000001.1"/>
</dbReference>
<feature type="domain" description="DUF6456" evidence="2">
    <location>
        <begin position="238"/>
        <end position="376"/>
    </location>
</feature>
<protein>
    <submittedName>
        <fullName evidence="3">DUF6456 domain-containing protein</fullName>
    </submittedName>
</protein>
<reference evidence="4" key="1">
    <citation type="submission" date="2023-07" db="EMBL/GenBank/DDBJ databases">
        <title>Defluviimonas sediminis sp. nov., isolated from mangrove sediment.</title>
        <authorList>
            <person name="Liu L."/>
            <person name="Li J."/>
            <person name="Huang Y."/>
            <person name="Pan J."/>
            <person name="Li M."/>
        </authorList>
    </citation>
    <scope>NUCLEOTIDE SEQUENCE [LARGE SCALE GENOMIC DNA]</scope>
    <source>
        <strain evidence="4">FT324</strain>
    </source>
</reference>
<sequence>MTALVECPVRLPGWLPDKALLYLRHTEEGLTIRELARREGCHASTVLRQVRAYENRRDDPLVDEALDRLGRLHARLTRADPHADGPAINPEPRATPQDKDSQPMTAQIRPMPDVVDDATVNREARRILRRLCEPGAILAVSSDLEKAVVLKGEVRTAIVERTVAQAFALKDWIAVRTAGRLATYQITGAGRAALKRLLAESEARGGLAEAAMPFADQHRVWGERAVMEEGEDGPRRLRYNLAESPLAVLARRRDRDGEPFLSQDLVVVGERLREDFELAQMGPRVTQNWDRFLTGADRGILQPGAGGGMSEGSARARERVAAALRELGPGLGDMVLRVCCFLEGLEAAERRLGWSARSGKIVLRIALMRLKRHYDEAYGGRAPMIG</sequence>
<evidence type="ECO:0000313" key="3">
    <source>
        <dbReference type="EMBL" id="MCT8328796.1"/>
    </source>
</evidence>
<evidence type="ECO:0000313" key="4">
    <source>
        <dbReference type="Proteomes" id="UP001205601"/>
    </source>
</evidence>
<feature type="region of interest" description="Disordered" evidence="1">
    <location>
        <begin position="76"/>
        <end position="105"/>
    </location>
</feature>
<dbReference type="Pfam" id="PF20057">
    <property type="entry name" value="DUF6456"/>
    <property type="match status" value="1"/>
</dbReference>
<accession>A0ABT2NIP2</accession>
<proteinExistence type="predicted"/>
<dbReference type="EMBL" id="JAOCQF010000001">
    <property type="protein sequence ID" value="MCT8328796.1"/>
    <property type="molecule type" value="Genomic_DNA"/>
</dbReference>
<gene>
    <name evidence="3" type="ORF">N5I32_04620</name>
</gene>
<dbReference type="InterPro" id="IPR045599">
    <property type="entry name" value="DUF6456"/>
</dbReference>
<dbReference type="Proteomes" id="UP001205601">
    <property type="component" value="Unassembled WGS sequence"/>
</dbReference>
<organism evidence="3 4">
    <name type="scientific">Albidovulum sediminis</name>
    <dbReference type="NCBI Taxonomy" id="3066345"/>
    <lineage>
        <taxon>Bacteria</taxon>
        <taxon>Pseudomonadati</taxon>
        <taxon>Pseudomonadota</taxon>
        <taxon>Alphaproteobacteria</taxon>
        <taxon>Rhodobacterales</taxon>
        <taxon>Paracoccaceae</taxon>
        <taxon>Albidovulum</taxon>
    </lineage>
</organism>